<dbReference type="OrthoDB" id="89060at2"/>
<proteinExistence type="inferred from homology"/>
<dbReference type="Pfam" id="PF04984">
    <property type="entry name" value="Phage_sheath_1"/>
    <property type="match status" value="1"/>
</dbReference>
<accession>A0A1G8ENL8</accession>
<comment type="similarity">
    <text evidence="1">Belongs to the myoviridae tail sheath protein family.</text>
</comment>
<gene>
    <name evidence="4" type="ORF">SAMN04489735_104618</name>
</gene>
<evidence type="ECO:0000259" key="2">
    <source>
        <dbReference type="Pfam" id="PF04984"/>
    </source>
</evidence>
<dbReference type="RefSeq" id="WP_091261302.1">
    <property type="nucleotide sequence ID" value="NZ_FNDE01000046.1"/>
</dbReference>
<dbReference type="AlphaFoldDB" id="A0A1G8ENL8"/>
<dbReference type="InterPro" id="IPR020287">
    <property type="entry name" value="Tail_sheath_C"/>
</dbReference>
<feature type="domain" description="Tail sheath protein subtilisin-like" evidence="2">
    <location>
        <begin position="82"/>
        <end position="220"/>
    </location>
</feature>
<name>A0A1G8ENL8_ANETH</name>
<sequence>MGLPKIEILFKTLAASAITRSARGIVALILRDAATQMKIYKGIEEVKDADFSATNIKHIKEAFYGTPSKVIAVPITAEAPVSDALTVLKGMYWNYLAMPEADTTDVSDIVAFIKGQRTLKKKIFKAVVPNASGPDHEGIINFTTTGIKMKDGSEKTTEEFCVRLASVFAGLPFTRSATYYVFPDVASIDEIDDPDEAIDNGELILVNDGKKVKIGRAVNSLVTFTAEKSKSFSKIRLVEIMDMILEDIRMTFEDEYVGKYPNSFQNKLMFVTAINAYFQQLVIENVLEREAENKARIDVAAQKLYLESIGKDTSEMNEGQILRANTGSNVYLAGSVSALDAMEDLKFVIGL</sequence>
<protein>
    <submittedName>
        <fullName evidence="4">Phage tail sheath protein</fullName>
    </submittedName>
</protein>
<evidence type="ECO:0000313" key="4">
    <source>
        <dbReference type="EMBL" id="SDH71455.1"/>
    </source>
</evidence>
<evidence type="ECO:0000313" key="5">
    <source>
        <dbReference type="Proteomes" id="UP000198956"/>
    </source>
</evidence>
<dbReference type="Gene3D" id="3.40.50.11790">
    <property type="match status" value="1"/>
</dbReference>
<evidence type="ECO:0000256" key="1">
    <source>
        <dbReference type="ARBA" id="ARBA00008005"/>
    </source>
</evidence>
<dbReference type="Pfam" id="PF17482">
    <property type="entry name" value="Phage_sheath_1C"/>
    <property type="match status" value="1"/>
</dbReference>
<reference evidence="4 5" key="1">
    <citation type="submission" date="2016-10" db="EMBL/GenBank/DDBJ databases">
        <authorList>
            <person name="de Groot N.N."/>
        </authorList>
    </citation>
    <scope>NUCLEOTIDE SEQUENCE [LARGE SCALE GENOMIC DNA]</scope>
    <source>
        <strain evidence="4 5">L 420-91</strain>
    </source>
</reference>
<evidence type="ECO:0000259" key="3">
    <source>
        <dbReference type="Pfam" id="PF17482"/>
    </source>
</evidence>
<dbReference type="InterPro" id="IPR035089">
    <property type="entry name" value="Phage_sheath_subtilisin"/>
</dbReference>
<dbReference type="EMBL" id="FNDE01000046">
    <property type="protein sequence ID" value="SDH71455.1"/>
    <property type="molecule type" value="Genomic_DNA"/>
</dbReference>
<feature type="domain" description="Tail sheath protein C-terminal" evidence="3">
    <location>
        <begin position="227"/>
        <end position="323"/>
    </location>
</feature>
<organism evidence="4 5">
    <name type="scientific">Aneurinibacillus thermoaerophilus</name>
    <dbReference type="NCBI Taxonomy" id="143495"/>
    <lineage>
        <taxon>Bacteria</taxon>
        <taxon>Bacillati</taxon>
        <taxon>Bacillota</taxon>
        <taxon>Bacilli</taxon>
        <taxon>Bacillales</taxon>
        <taxon>Paenibacillaceae</taxon>
        <taxon>Aneurinibacillus group</taxon>
        <taxon>Aneurinibacillus</taxon>
    </lineage>
</organism>
<dbReference type="Gene3D" id="3.30.1370.220">
    <property type="match status" value="1"/>
</dbReference>
<dbReference type="Proteomes" id="UP000198956">
    <property type="component" value="Unassembled WGS sequence"/>
</dbReference>